<gene>
    <name evidence="4" type="ORF">DDB_G0282701</name>
</gene>
<evidence type="ECO:0000256" key="1">
    <source>
        <dbReference type="SAM" id="MobiDB-lite"/>
    </source>
</evidence>
<evidence type="ECO:0000256" key="2">
    <source>
        <dbReference type="SAM" id="SignalP"/>
    </source>
</evidence>
<feature type="chain" id="PRO_5004250276" description="DUF7949 domain-containing protein" evidence="2">
    <location>
        <begin position="21"/>
        <end position="348"/>
    </location>
</feature>
<dbReference type="PhylomeDB" id="Q54S26"/>
<dbReference type="HOGENOM" id="CLU_797930_0_0_1"/>
<dbReference type="Proteomes" id="UP000002195">
    <property type="component" value="Unassembled WGS sequence"/>
</dbReference>
<dbReference type="EMBL" id="AAFI02000047">
    <property type="protein sequence ID" value="EAL66210.1"/>
    <property type="molecule type" value="Genomic_DNA"/>
</dbReference>
<proteinExistence type="predicted"/>
<evidence type="ECO:0000313" key="4">
    <source>
        <dbReference type="EMBL" id="EAL66210.1"/>
    </source>
</evidence>
<reference evidence="4 5" key="1">
    <citation type="journal article" date="2005" name="Nature">
        <title>The genome of the social amoeba Dictyostelium discoideum.</title>
        <authorList>
            <consortium name="The Dictyostelium discoideum Sequencing Consortium"/>
            <person name="Eichinger L."/>
            <person name="Pachebat J.A."/>
            <person name="Glockner G."/>
            <person name="Rajandream M.A."/>
            <person name="Sucgang R."/>
            <person name="Berriman M."/>
            <person name="Song J."/>
            <person name="Olsen R."/>
            <person name="Szafranski K."/>
            <person name="Xu Q."/>
            <person name="Tunggal B."/>
            <person name="Kummerfeld S."/>
            <person name="Madera M."/>
            <person name="Konfortov B.A."/>
            <person name="Rivero F."/>
            <person name="Bankier A.T."/>
            <person name="Lehmann R."/>
            <person name="Hamlin N."/>
            <person name="Davies R."/>
            <person name="Gaudet P."/>
            <person name="Fey P."/>
            <person name="Pilcher K."/>
            <person name="Chen G."/>
            <person name="Saunders D."/>
            <person name="Sodergren E."/>
            <person name="Davis P."/>
            <person name="Kerhornou A."/>
            <person name="Nie X."/>
            <person name="Hall N."/>
            <person name="Anjard C."/>
            <person name="Hemphill L."/>
            <person name="Bason N."/>
            <person name="Farbrother P."/>
            <person name="Desany B."/>
            <person name="Just E."/>
            <person name="Morio T."/>
            <person name="Rost R."/>
            <person name="Churcher C."/>
            <person name="Cooper J."/>
            <person name="Haydock S."/>
            <person name="van Driessche N."/>
            <person name="Cronin A."/>
            <person name="Goodhead I."/>
            <person name="Muzny D."/>
            <person name="Mourier T."/>
            <person name="Pain A."/>
            <person name="Lu M."/>
            <person name="Harper D."/>
            <person name="Lindsay R."/>
            <person name="Hauser H."/>
            <person name="James K."/>
            <person name="Quiles M."/>
            <person name="Madan Babu M."/>
            <person name="Saito T."/>
            <person name="Buchrieser C."/>
            <person name="Wardroper A."/>
            <person name="Felder M."/>
            <person name="Thangavelu M."/>
            <person name="Johnson D."/>
            <person name="Knights A."/>
            <person name="Loulseged H."/>
            <person name="Mungall K."/>
            <person name="Oliver K."/>
            <person name="Price C."/>
            <person name="Quail M.A."/>
            <person name="Urushihara H."/>
            <person name="Hernandez J."/>
            <person name="Rabbinowitsch E."/>
            <person name="Steffen D."/>
            <person name="Sanders M."/>
            <person name="Ma J."/>
            <person name="Kohara Y."/>
            <person name="Sharp S."/>
            <person name="Simmonds M."/>
            <person name="Spiegler S."/>
            <person name="Tivey A."/>
            <person name="Sugano S."/>
            <person name="White B."/>
            <person name="Walker D."/>
            <person name="Woodward J."/>
            <person name="Winckler T."/>
            <person name="Tanaka Y."/>
            <person name="Shaulsky G."/>
            <person name="Schleicher M."/>
            <person name="Weinstock G."/>
            <person name="Rosenthal A."/>
            <person name="Cox E.C."/>
            <person name="Chisholm R.L."/>
            <person name="Gibbs R."/>
            <person name="Loomis W.F."/>
            <person name="Platzer M."/>
            <person name="Kay R.R."/>
            <person name="Williams J."/>
            <person name="Dear P.H."/>
            <person name="Noegel A.A."/>
            <person name="Barrell B."/>
            <person name="Kuspa A."/>
        </authorList>
    </citation>
    <scope>NUCLEOTIDE SEQUENCE [LARGE SCALE GENOMIC DNA]</scope>
    <source>
        <strain evidence="4 5">AX4</strain>
    </source>
</reference>
<dbReference type="AlphaFoldDB" id="Q54S26"/>
<dbReference type="InParanoid" id="Q54S26"/>
<dbReference type="InterPro" id="IPR057709">
    <property type="entry name" value="DUF7949"/>
</dbReference>
<comment type="caution">
    <text evidence="4">The sequence shown here is derived from an EMBL/GenBank/DDBJ whole genome shotgun (WGS) entry which is preliminary data.</text>
</comment>
<dbReference type="KEGG" id="ddi:DDB_G0282701"/>
<dbReference type="PaxDb" id="44689-DDB0204933"/>
<dbReference type="RefSeq" id="XP_640213.1">
    <property type="nucleotide sequence ID" value="XM_635121.1"/>
</dbReference>
<keyword evidence="2" id="KW-0732">Signal</keyword>
<dbReference type="dictyBase" id="DDB_G0282701"/>
<dbReference type="VEuPathDB" id="AmoebaDB:DDB_G0282701"/>
<dbReference type="PANTHER" id="PTHR31378">
    <property type="entry name" value="EGF-LIKE DOMAIN-CONTAINING PROTEIN-RELATED-RELATED"/>
    <property type="match status" value="1"/>
</dbReference>
<evidence type="ECO:0000313" key="5">
    <source>
        <dbReference type="Proteomes" id="UP000002195"/>
    </source>
</evidence>
<name>Q54S26_DICDI</name>
<sequence length="348" mass="38156">MVSRLSFLFIFFFYFVLIKATPTTTPTDSLQNCQGNPICGGPEQGYCFENSCVCYSPYVGLDCTSKVIIIPTPISSQEAPNTEIDDDSNSEYVILITEIRELDFDGKTVTSHILTNWGIIGNLNNISYYQTTILQGGVTTRVNVTKELLEDQELTKIKYSVNLSQYAFQSALNVLQIIFKVQVQLNETSNTTICSSKEYAFTTQPDDSSYVRLQVANSTLLSRFPNSCFADAKIISTSSISLDSGDLKSKANNVESHIGISIPNYQSWIIFDSDFSFSLGKAANSNSPNSVCSPSEESQSSSSPSSSLSENSESSLTSSSSSSSLSSFLFKGQFVKIITVFIFLIIIC</sequence>
<feature type="domain" description="DUF7949" evidence="3">
    <location>
        <begin position="33"/>
        <end position="67"/>
    </location>
</feature>
<keyword evidence="5" id="KW-1185">Reference proteome</keyword>
<organism evidence="4 5">
    <name type="scientific">Dictyostelium discoideum</name>
    <name type="common">Social amoeba</name>
    <dbReference type="NCBI Taxonomy" id="44689"/>
    <lineage>
        <taxon>Eukaryota</taxon>
        <taxon>Amoebozoa</taxon>
        <taxon>Evosea</taxon>
        <taxon>Eumycetozoa</taxon>
        <taxon>Dictyostelia</taxon>
        <taxon>Dictyosteliales</taxon>
        <taxon>Dictyosteliaceae</taxon>
        <taxon>Dictyostelium</taxon>
    </lineage>
</organism>
<protein>
    <recommendedName>
        <fullName evidence="3">DUF7949 domain-containing protein</fullName>
    </recommendedName>
</protein>
<evidence type="ECO:0000259" key="3">
    <source>
        <dbReference type="Pfam" id="PF25820"/>
    </source>
</evidence>
<dbReference type="PANTHER" id="PTHR31378:SF29">
    <property type="entry name" value="EGF-LIKE DOMAIN-CONTAINING PROTEIN-RELATED"/>
    <property type="match status" value="1"/>
</dbReference>
<accession>Q54S26</accession>
<dbReference type="GeneID" id="8623753"/>
<dbReference type="Pfam" id="PF25820">
    <property type="entry name" value="DUF7949"/>
    <property type="match status" value="1"/>
</dbReference>
<feature type="signal peptide" evidence="2">
    <location>
        <begin position="1"/>
        <end position="20"/>
    </location>
</feature>
<feature type="region of interest" description="Disordered" evidence="1">
    <location>
        <begin position="288"/>
        <end position="324"/>
    </location>
</feature>